<organism evidence="2">
    <name type="scientific">Physcomitrium patens</name>
    <name type="common">Spreading-leaved earth moss</name>
    <name type="synonym">Physcomitrella patens</name>
    <dbReference type="NCBI Taxonomy" id="3218"/>
    <lineage>
        <taxon>Eukaryota</taxon>
        <taxon>Viridiplantae</taxon>
        <taxon>Streptophyta</taxon>
        <taxon>Embryophyta</taxon>
        <taxon>Bryophyta</taxon>
        <taxon>Bryophytina</taxon>
        <taxon>Bryopsida</taxon>
        <taxon>Funariidae</taxon>
        <taxon>Funariales</taxon>
        <taxon>Funariaceae</taxon>
        <taxon>Physcomitrium</taxon>
    </lineage>
</organism>
<reference evidence="2 4" key="2">
    <citation type="journal article" date="2018" name="Plant J.">
        <title>The Physcomitrella patens chromosome-scale assembly reveals moss genome structure and evolution.</title>
        <authorList>
            <person name="Lang D."/>
            <person name="Ullrich K.K."/>
            <person name="Murat F."/>
            <person name="Fuchs J."/>
            <person name="Jenkins J."/>
            <person name="Haas F.B."/>
            <person name="Piednoel M."/>
            <person name="Gundlach H."/>
            <person name="Van Bel M."/>
            <person name="Meyberg R."/>
            <person name="Vives C."/>
            <person name="Morata J."/>
            <person name="Symeonidi A."/>
            <person name="Hiss M."/>
            <person name="Muchero W."/>
            <person name="Kamisugi Y."/>
            <person name="Saleh O."/>
            <person name="Blanc G."/>
            <person name="Decker E.L."/>
            <person name="van Gessel N."/>
            <person name="Grimwood J."/>
            <person name="Hayes R.D."/>
            <person name="Graham S.W."/>
            <person name="Gunter L.E."/>
            <person name="McDaniel S.F."/>
            <person name="Hoernstein S.N.W."/>
            <person name="Larsson A."/>
            <person name="Li F.W."/>
            <person name="Perroud P.F."/>
            <person name="Phillips J."/>
            <person name="Ranjan P."/>
            <person name="Rokshar D.S."/>
            <person name="Rothfels C.J."/>
            <person name="Schneider L."/>
            <person name="Shu S."/>
            <person name="Stevenson D.W."/>
            <person name="Thummler F."/>
            <person name="Tillich M."/>
            <person name="Villarreal Aguilar J.C."/>
            <person name="Widiez T."/>
            <person name="Wong G.K."/>
            <person name="Wymore A."/>
            <person name="Zhang Y."/>
            <person name="Zimmer A.D."/>
            <person name="Quatrano R.S."/>
            <person name="Mayer K.F.X."/>
            <person name="Goodstein D."/>
            <person name="Casacuberta J.M."/>
            <person name="Vandepoele K."/>
            <person name="Reski R."/>
            <person name="Cuming A.C."/>
            <person name="Tuskan G.A."/>
            <person name="Maumus F."/>
            <person name="Salse J."/>
            <person name="Schmutz J."/>
            <person name="Rensing S.A."/>
        </authorList>
    </citation>
    <scope>NUCLEOTIDE SEQUENCE [LARGE SCALE GENOMIC DNA]</scope>
    <source>
        <strain evidence="3 4">cv. Gransden 2004</strain>
    </source>
</reference>
<feature type="compositionally biased region" description="Pro residues" evidence="1">
    <location>
        <begin position="319"/>
        <end position="339"/>
    </location>
</feature>
<feature type="compositionally biased region" description="Pro residues" evidence="1">
    <location>
        <begin position="223"/>
        <end position="243"/>
    </location>
</feature>
<dbReference type="Gramene" id="Pp3c20_6660V3.1">
    <property type="protein sequence ID" value="PAC:32947664.CDS.1"/>
    <property type="gene ID" value="Pp3c20_6660"/>
</dbReference>
<feature type="region of interest" description="Disordered" evidence="1">
    <location>
        <begin position="128"/>
        <end position="382"/>
    </location>
</feature>
<feature type="compositionally biased region" description="Pro residues" evidence="1">
    <location>
        <begin position="143"/>
        <end position="155"/>
    </location>
</feature>
<evidence type="ECO:0000313" key="4">
    <source>
        <dbReference type="Proteomes" id="UP000006727"/>
    </source>
</evidence>
<dbReference type="Proteomes" id="UP000006727">
    <property type="component" value="Chromosome 20"/>
</dbReference>
<protein>
    <submittedName>
        <fullName evidence="2 3">Uncharacterized protein</fullName>
    </submittedName>
</protein>
<evidence type="ECO:0000313" key="3">
    <source>
        <dbReference type="EnsemblPlants" id="PAC:32947664.CDS.1"/>
    </source>
</evidence>
<feature type="region of interest" description="Disordered" evidence="1">
    <location>
        <begin position="1"/>
        <end position="20"/>
    </location>
</feature>
<feature type="compositionally biased region" description="Pro residues" evidence="1">
    <location>
        <begin position="73"/>
        <end position="87"/>
    </location>
</feature>
<reference evidence="2 4" key="1">
    <citation type="journal article" date="2008" name="Science">
        <title>The Physcomitrella genome reveals evolutionary insights into the conquest of land by plants.</title>
        <authorList>
            <person name="Rensing S."/>
            <person name="Lang D."/>
            <person name="Zimmer A."/>
            <person name="Terry A."/>
            <person name="Salamov A."/>
            <person name="Shapiro H."/>
            <person name="Nishiyama T."/>
            <person name="Perroud P.-F."/>
            <person name="Lindquist E."/>
            <person name="Kamisugi Y."/>
            <person name="Tanahashi T."/>
            <person name="Sakakibara K."/>
            <person name="Fujita T."/>
            <person name="Oishi K."/>
            <person name="Shin-I T."/>
            <person name="Kuroki Y."/>
            <person name="Toyoda A."/>
            <person name="Suzuki Y."/>
            <person name="Hashimoto A."/>
            <person name="Yamaguchi K."/>
            <person name="Sugano A."/>
            <person name="Kohara Y."/>
            <person name="Fujiyama A."/>
            <person name="Anterola A."/>
            <person name="Aoki S."/>
            <person name="Ashton N."/>
            <person name="Barbazuk W.B."/>
            <person name="Barker E."/>
            <person name="Bennetzen J."/>
            <person name="Bezanilla M."/>
            <person name="Blankenship R."/>
            <person name="Cho S.H."/>
            <person name="Dutcher S."/>
            <person name="Estelle M."/>
            <person name="Fawcett J.A."/>
            <person name="Gundlach H."/>
            <person name="Hanada K."/>
            <person name="Heyl A."/>
            <person name="Hicks K.A."/>
            <person name="Hugh J."/>
            <person name="Lohr M."/>
            <person name="Mayer K."/>
            <person name="Melkozernov A."/>
            <person name="Murata T."/>
            <person name="Nelson D."/>
            <person name="Pils B."/>
            <person name="Prigge M."/>
            <person name="Reiss B."/>
            <person name="Renner T."/>
            <person name="Rombauts S."/>
            <person name="Rushton P."/>
            <person name="Sanderfoot A."/>
            <person name="Schween G."/>
            <person name="Shiu S.-H."/>
            <person name="Stueber K."/>
            <person name="Theodoulou F.L."/>
            <person name="Tu H."/>
            <person name="Van de Peer Y."/>
            <person name="Verrier P.J."/>
            <person name="Waters E."/>
            <person name="Wood A."/>
            <person name="Yang L."/>
            <person name="Cove D."/>
            <person name="Cuming A."/>
            <person name="Hasebe M."/>
            <person name="Lucas S."/>
            <person name="Mishler D.B."/>
            <person name="Reski R."/>
            <person name="Grigoriev I."/>
            <person name="Quatrano R.S."/>
            <person name="Boore J.L."/>
        </authorList>
    </citation>
    <scope>NUCLEOTIDE SEQUENCE [LARGE SCALE GENOMIC DNA]</scope>
    <source>
        <strain evidence="3 4">cv. Gransden 2004</strain>
    </source>
</reference>
<evidence type="ECO:0000256" key="1">
    <source>
        <dbReference type="SAM" id="MobiDB-lite"/>
    </source>
</evidence>
<gene>
    <name evidence="2" type="ORF">PHYPA_024804</name>
</gene>
<feature type="region of interest" description="Disordered" evidence="1">
    <location>
        <begin position="33"/>
        <end position="89"/>
    </location>
</feature>
<reference evidence="3" key="3">
    <citation type="submission" date="2020-12" db="UniProtKB">
        <authorList>
            <consortium name="EnsemblPlants"/>
        </authorList>
    </citation>
    <scope>IDENTIFICATION</scope>
</reference>
<feature type="region of interest" description="Disordered" evidence="1">
    <location>
        <begin position="649"/>
        <end position="672"/>
    </location>
</feature>
<dbReference type="AlphaFoldDB" id="A0A2K1IUA4"/>
<feature type="compositionally biased region" description="Pro residues" evidence="1">
    <location>
        <begin position="1"/>
        <end position="11"/>
    </location>
</feature>
<dbReference type="EnsemblPlants" id="Pp3c20_6660V3.1">
    <property type="protein sequence ID" value="PAC:32947664.CDS.1"/>
    <property type="gene ID" value="Pp3c20_6660"/>
</dbReference>
<feature type="compositionally biased region" description="Basic residues" evidence="1">
    <location>
        <begin position="531"/>
        <end position="545"/>
    </location>
</feature>
<dbReference type="InParanoid" id="A0A2K1IUA4"/>
<dbReference type="EMBL" id="ABEU02000020">
    <property type="protein sequence ID" value="PNR32861.1"/>
    <property type="molecule type" value="Genomic_DNA"/>
</dbReference>
<feature type="compositionally biased region" description="Pro residues" evidence="1">
    <location>
        <begin position="258"/>
        <end position="277"/>
    </location>
</feature>
<sequence>MFQTHPSPPPSSTTVFSTPPTLSLPVTHHLPPFLLLPRSPPPSNCHSPHHHHQLPHQQSTCPQPQPQRLGFPAPLPQHPAIPPPPPTCHVSHYHNPAFISITTPLTQHNAPKPLLPVRQHHSDFHYQHNLSTSSHKPPMHITPRPPLPAGGPPNTHPHNTGAGQPPACHSSGTPGTPRVPTRRNARTPPSARGSDSCHTCSPPSRPALSPRTSTDASARAPSPNRPRSPLPALAPSPPPPCPPACASSRTPRRAKTAPPFPRPVPRPLLSHPPPRPRPTLARTKCSATARSPTGTWPRHIQPLSPASRARTRTTSPSPFRLPLPPPHPTGMLGIPPPYQSPSRTGPRSAALPHRPRPCNQTSSTSRCDDRRRPAARTTPRTHNYRRRWAACSKKAWRPRGGVSLSLSRSLALSLSLSLSLSLYIYIYIYIYLAHKLPIVSLSADGCHHRRRPAPYPAPSQKLAPISPTTPLSTLPRPLPSFAPRATQQPAILRTTPRRTRTAKTTSCAYPKPPQPQQIQRRAASRPTALRPVRKPTRLHQTARRRPISACCHPLAPATMCLQAEPAAQPPPDSPRKTRLRINSSMRPASCTSPSAAWACDVARPRTPATPPRHPNTLRDDAAAAARIQAGQCGRTLPTGVLAGLLSFSPPPSVESDVVTQQQVSAGLPPEWL</sequence>
<feature type="region of interest" description="Disordered" evidence="1">
    <location>
        <begin position="447"/>
        <end position="467"/>
    </location>
</feature>
<proteinExistence type="predicted"/>
<keyword evidence="4" id="KW-1185">Reference proteome</keyword>
<feature type="region of interest" description="Disordered" evidence="1">
    <location>
        <begin position="494"/>
        <end position="545"/>
    </location>
</feature>
<accession>A0A2K1IUA4</accession>
<feature type="compositionally biased region" description="Polar residues" evidence="1">
    <location>
        <begin position="285"/>
        <end position="294"/>
    </location>
</feature>
<evidence type="ECO:0000313" key="2">
    <source>
        <dbReference type="EMBL" id="PNR32861.1"/>
    </source>
</evidence>
<name>A0A2K1IUA4_PHYPA</name>